<evidence type="ECO:0000313" key="3">
    <source>
        <dbReference type="EMBL" id="TQJ09844.1"/>
    </source>
</evidence>
<reference evidence="3 4" key="1">
    <citation type="submission" date="2019-06" db="EMBL/GenBank/DDBJ databases">
        <title>Sequencing the genomes of 1000 actinobacteria strains.</title>
        <authorList>
            <person name="Klenk H.-P."/>
        </authorList>
    </citation>
    <scope>NUCLEOTIDE SEQUENCE [LARGE SCALE GENOMIC DNA]</scope>
    <source>
        <strain evidence="3 4">DSM 18607</strain>
    </source>
</reference>
<organism evidence="3 4">
    <name type="scientific">Lapillicoccus jejuensis</name>
    <dbReference type="NCBI Taxonomy" id="402171"/>
    <lineage>
        <taxon>Bacteria</taxon>
        <taxon>Bacillati</taxon>
        <taxon>Actinomycetota</taxon>
        <taxon>Actinomycetes</taxon>
        <taxon>Micrococcales</taxon>
        <taxon>Intrasporangiaceae</taxon>
        <taxon>Lapillicoccus</taxon>
    </lineage>
</organism>
<comment type="caution">
    <text evidence="3">The sequence shown here is derived from an EMBL/GenBank/DDBJ whole genome shotgun (WGS) entry which is preliminary data.</text>
</comment>
<feature type="region of interest" description="Disordered" evidence="1">
    <location>
        <begin position="1"/>
        <end position="20"/>
    </location>
</feature>
<evidence type="ECO:0000259" key="2">
    <source>
        <dbReference type="Pfam" id="PF11350"/>
    </source>
</evidence>
<evidence type="ECO:0000256" key="1">
    <source>
        <dbReference type="SAM" id="MobiDB-lite"/>
    </source>
</evidence>
<feature type="domain" description="DUF3152" evidence="2">
    <location>
        <begin position="157"/>
        <end position="310"/>
    </location>
</feature>
<feature type="compositionally biased region" description="Low complexity" evidence="1">
    <location>
        <begin position="82"/>
        <end position="117"/>
    </location>
</feature>
<name>A0A542E3M0_9MICO</name>
<protein>
    <submittedName>
        <fullName evidence="3">Uncharacterized protein DUF3152</fullName>
    </submittedName>
</protein>
<accession>A0A542E3M0</accession>
<dbReference type="SUPFAM" id="SSF55486">
    <property type="entry name" value="Metalloproteases ('zincins'), catalytic domain"/>
    <property type="match status" value="1"/>
</dbReference>
<evidence type="ECO:0000313" key="4">
    <source>
        <dbReference type="Proteomes" id="UP000317893"/>
    </source>
</evidence>
<dbReference type="AlphaFoldDB" id="A0A542E3M0"/>
<gene>
    <name evidence="3" type="ORF">FB458_2960</name>
</gene>
<feature type="region of interest" description="Disordered" evidence="1">
    <location>
        <begin position="79"/>
        <end position="137"/>
    </location>
</feature>
<dbReference type="RefSeq" id="WP_246061251.1">
    <property type="nucleotide sequence ID" value="NZ_BAAAPR010000007.1"/>
</dbReference>
<dbReference type="InterPro" id="IPR022603">
    <property type="entry name" value="DUF3152"/>
</dbReference>
<dbReference type="EMBL" id="VFMN01000001">
    <property type="protein sequence ID" value="TQJ09844.1"/>
    <property type="molecule type" value="Genomic_DNA"/>
</dbReference>
<dbReference type="Pfam" id="PF11350">
    <property type="entry name" value="DUF3152"/>
    <property type="match status" value="1"/>
</dbReference>
<keyword evidence="4" id="KW-1185">Reference proteome</keyword>
<dbReference type="Proteomes" id="UP000317893">
    <property type="component" value="Unassembled WGS sequence"/>
</dbReference>
<sequence length="321" mass="32400">MTTTTQRPDPAVRQRSAAARRRRMRLRRTVVVAILLLVVGTVLARRFEDAGTTTAATALGSAQVLAGTSSAAADGVVGGAGAARASGSGAAGASSALTPAPSAGASATTAPRASAAARADDGPPAPTPSPASTATEVAVPASGNGVVTPLEIPAGPVATAGRTVRYSVELEGGLPVAGADVARTVMTVLTDPRGWQARDGVRFVPVSPAELARGAGVDIRVTLASPSLTARLCAPLDVTLQQVSCWNGSRSVLNLTRWMLGSSTYGSDLAAYRIYLVSHEVGHGLGHNHVHCPGPGRPSPVMVQQTKTLEGCTAQPWPTGA</sequence>
<proteinExistence type="predicted"/>